<dbReference type="InterPro" id="IPR001509">
    <property type="entry name" value="Epimerase_deHydtase"/>
</dbReference>
<dbReference type="PANTHER" id="PTHR48079:SF6">
    <property type="entry name" value="NAD(P)-BINDING DOMAIN-CONTAINING PROTEIN-RELATED"/>
    <property type="match status" value="1"/>
</dbReference>
<evidence type="ECO:0000313" key="2">
    <source>
        <dbReference type="EMBL" id="RQP79293.1"/>
    </source>
</evidence>
<dbReference type="AlphaFoldDB" id="A0AB74D8M0"/>
<accession>A0AB74D8M0</accession>
<dbReference type="GO" id="GO:0005737">
    <property type="term" value="C:cytoplasm"/>
    <property type="evidence" value="ECO:0007669"/>
    <property type="project" value="TreeGrafter"/>
</dbReference>
<sequence length="319" mass="33339">MRIGVSGANGFVGRALVQALCDAGHDVVALVRRHAGDTDARATECVIADDDFASVAAGQPALPPCSAFVHLAARVHVMHDNATDPLASYRAANVQGALNALEAARRAGVRRFVFVSSVKALGEHENGRPLREDDVPRPGDPYGISKHEAEVALRDACAACGIELTVVRPPLVYGPGVRANFLGLMRAVARGVPLPLGAAHAQRSMVYIGNLVDALRFLATRDLVTDGVFHVTDGNDRSVTELVAGIAAALGRSPRLVPVPVAWLRAAGALTGRRAAIDRLTSPLRIECAHLRALGWAPPFTVDEGLAHTVVGLAKGGGA</sequence>
<dbReference type="PANTHER" id="PTHR48079">
    <property type="entry name" value="PROTEIN YEEZ"/>
    <property type="match status" value="1"/>
</dbReference>
<proteinExistence type="predicted"/>
<dbReference type="Pfam" id="PF01370">
    <property type="entry name" value="Epimerase"/>
    <property type="match status" value="1"/>
</dbReference>
<dbReference type="InterPro" id="IPR051783">
    <property type="entry name" value="NAD(P)-dependent_oxidoreduct"/>
</dbReference>
<dbReference type="Gene3D" id="3.40.50.720">
    <property type="entry name" value="NAD(P)-binding Rossmann-like Domain"/>
    <property type="match status" value="1"/>
</dbReference>
<reference evidence="2 3" key="1">
    <citation type="submission" date="2018-08" db="EMBL/GenBank/DDBJ databases">
        <title>Comparative analysis of Burkholderia isolates from Puerto Rico.</title>
        <authorList>
            <person name="Hall C."/>
            <person name="Sahl J."/>
            <person name="Wagner D."/>
        </authorList>
    </citation>
    <scope>NUCLEOTIDE SEQUENCE [LARGE SCALE GENOMIC DNA]</scope>
    <source>
        <strain evidence="2 3">Bp8964</strain>
    </source>
</reference>
<evidence type="ECO:0000259" key="1">
    <source>
        <dbReference type="Pfam" id="PF01370"/>
    </source>
</evidence>
<evidence type="ECO:0000313" key="3">
    <source>
        <dbReference type="Proteomes" id="UP000273734"/>
    </source>
</evidence>
<dbReference type="EMBL" id="QTNY01000007">
    <property type="protein sequence ID" value="RQP79293.1"/>
    <property type="molecule type" value="Genomic_DNA"/>
</dbReference>
<name>A0AB74D8M0_9BURK</name>
<organism evidence="2 3">
    <name type="scientific">Burkholderia ubonensis</name>
    <dbReference type="NCBI Taxonomy" id="101571"/>
    <lineage>
        <taxon>Bacteria</taxon>
        <taxon>Pseudomonadati</taxon>
        <taxon>Pseudomonadota</taxon>
        <taxon>Betaproteobacteria</taxon>
        <taxon>Burkholderiales</taxon>
        <taxon>Burkholderiaceae</taxon>
        <taxon>Burkholderia</taxon>
        <taxon>Burkholderia cepacia complex</taxon>
    </lineage>
</organism>
<gene>
    <name evidence="2" type="ORF">DF015_12940</name>
</gene>
<dbReference type="RefSeq" id="WP_095412227.1">
    <property type="nucleotide sequence ID" value="NZ_NQMX01000056.1"/>
</dbReference>
<dbReference type="SUPFAM" id="SSF51735">
    <property type="entry name" value="NAD(P)-binding Rossmann-fold domains"/>
    <property type="match status" value="1"/>
</dbReference>
<protein>
    <submittedName>
        <fullName evidence="2">NAD-dependent epimerase/dehydratase family protein</fullName>
    </submittedName>
</protein>
<dbReference type="Proteomes" id="UP000273734">
    <property type="component" value="Unassembled WGS sequence"/>
</dbReference>
<feature type="domain" description="NAD-dependent epimerase/dehydratase" evidence="1">
    <location>
        <begin position="5"/>
        <end position="221"/>
    </location>
</feature>
<dbReference type="InterPro" id="IPR036291">
    <property type="entry name" value="NAD(P)-bd_dom_sf"/>
</dbReference>
<dbReference type="GO" id="GO:0004029">
    <property type="term" value="F:aldehyde dehydrogenase (NAD+) activity"/>
    <property type="evidence" value="ECO:0007669"/>
    <property type="project" value="TreeGrafter"/>
</dbReference>
<comment type="caution">
    <text evidence="2">The sequence shown here is derived from an EMBL/GenBank/DDBJ whole genome shotgun (WGS) entry which is preliminary data.</text>
</comment>